<dbReference type="InterPro" id="IPR003825">
    <property type="entry name" value="Colicin-V_CvpA"/>
</dbReference>
<dbReference type="AlphaFoldDB" id="A0A837R842"/>
<dbReference type="GO" id="GO:0016020">
    <property type="term" value="C:membrane"/>
    <property type="evidence" value="ECO:0007669"/>
    <property type="project" value="UniProtKB-SubCell"/>
</dbReference>
<evidence type="ECO:0000256" key="1">
    <source>
        <dbReference type="ARBA" id="ARBA00004141"/>
    </source>
</evidence>
<feature type="transmembrane region" description="Helical" evidence="5">
    <location>
        <begin position="6"/>
        <end position="24"/>
    </location>
</feature>
<dbReference type="Proteomes" id="UP000051020">
    <property type="component" value="Unassembled WGS sequence"/>
</dbReference>
<sequence length="182" mass="19827">MGVEMIFTIVILLLLVSAIFRGFHRGFVIEMLHLIGTVVVLLFARLLYQPVGAAISNLLTGLNLIEGSAMSTLIINLIAFFVLISLGWSVIRLLGRVSRSITWLPVIKQVNSVAGGAVAFVITYLVIFVVLSLANLVKTDFIQTQMNNSPLATYIVKQTPGLTSQYLSHLVNFDDGTTTSDS</sequence>
<evidence type="ECO:0000313" key="7">
    <source>
        <dbReference type="Proteomes" id="UP000051020"/>
    </source>
</evidence>
<evidence type="ECO:0000256" key="3">
    <source>
        <dbReference type="ARBA" id="ARBA00022989"/>
    </source>
</evidence>
<feature type="transmembrane region" description="Helical" evidence="5">
    <location>
        <begin position="68"/>
        <end position="91"/>
    </location>
</feature>
<reference evidence="6 7" key="1">
    <citation type="journal article" date="2015" name="Genome Announc.">
        <title>Expanding the biotechnology potential of lactobacilli through comparative genomics of 213 strains and associated genera.</title>
        <authorList>
            <person name="Sun Z."/>
            <person name="Harris H.M."/>
            <person name="McCann A."/>
            <person name="Guo C."/>
            <person name="Argimon S."/>
            <person name="Zhang W."/>
            <person name="Yang X."/>
            <person name="Jeffery I.B."/>
            <person name="Cooney J.C."/>
            <person name="Kagawa T.F."/>
            <person name="Liu W."/>
            <person name="Song Y."/>
            <person name="Salvetti E."/>
            <person name="Wrobel A."/>
            <person name="Rasinkangas P."/>
            <person name="Parkhill J."/>
            <person name="Rea M.C."/>
            <person name="O'Sullivan O."/>
            <person name="Ritari J."/>
            <person name="Douillard F.P."/>
            <person name="Paul Ross R."/>
            <person name="Yang R."/>
            <person name="Briner A.E."/>
            <person name="Felis G.E."/>
            <person name="de Vos W.M."/>
            <person name="Barrangou R."/>
            <person name="Klaenhammer T.R."/>
            <person name="Caufield P.W."/>
            <person name="Cui Y."/>
            <person name="Zhang H."/>
            <person name="O'Toole P.W."/>
        </authorList>
    </citation>
    <scope>NUCLEOTIDE SEQUENCE [LARGE SCALE GENOMIC DNA]</scope>
    <source>
        <strain evidence="6 7">DSM 20314</strain>
    </source>
</reference>
<proteinExistence type="predicted"/>
<evidence type="ECO:0000313" key="6">
    <source>
        <dbReference type="EMBL" id="KRK19959.1"/>
    </source>
</evidence>
<organism evidence="6 7">
    <name type="scientific">Lactiplantibacillus pentosus DSM 20314</name>
    <dbReference type="NCBI Taxonomy" id="1423791"/>
    <lineage>
        <taxon>Bacteria</taxon>
        <taxon>Bacillati</taxon>
        <taxon>Bacillota</taxon>
        <taxon>Bacilli</taxon>
        <taxon>Lactobacillales</taxon>
        <taxon>Lactobacillaceae</taxon>
        <taxon>Lactiplantibacillus</taxon>
    </lineage>
</organism>
<feature type="transmembrane region" description="Helical" evidence="5">
    <location>
        <begin position="112"/>
        <end position="137"/>
    </location>
</feature>
<comment type="subcellular location">
    <subcellularLocation>
        <location evidence="1">Membrane</location>
        <topology evidence="1">Multi-pass membrane protein</topology>
    </subcellularLocation>
</comment>
<dbReference type="Pfam" id="PF02674">
    <property type="entry name" value="Colicin_V"/>
    <property type="match status" value="1"/>
</dbReference>
<keyword evidence="3 5" id="KW-1133">Transmembrane helix</keyword>
<dbReference type="GO" id="GO:0009403">
    <property type="term" value="P:toxin biosynthetic process"/>
    <property type="evidence" value="ECO:0007669"/>
    <property type="project" value="InterPro"/>
</dbReference>
<evidence type="ECO:0000256" key="5">
    <source>
        <dbReference type="SAM" id="Phobius"/>
    </source>
</evidence>
<gene>
    <name evidence="6" type="ORF">FD24_GL002355</name>
</gene>
<comment type="caution">
    <text evidence="6">The sequence shown here is derived from an EMBL/GenBank/DDBJ whole genome shotgun (WGS) entry which is preliminary data.</text>
</comment>
<accession>A0A837R842</accession>
<keyword evidence="2 5" id="KW-0812">Transmembrane</keyword>
<evidence type="ECO:0000256" key="2">
    <source>
        <dbReference type="ARBA" id="ARBA00022692"/>
    </source>
</evidence>
<keyword evidence="4 5" id="KW-0472">Membrane</keyword>
<feature type="transmembrane region" description="Helical" evidence="5">
    <location>
        <begin position="31"/>
        <end position="48"/>
    </location>
</feature>
<protein>
    <submittedName>
        <fullName evidence="6">Integral membrane protein</fullName>
    </submittedName>
</protein>
<dbReference type="PANTHER" id="PTHR37306:SF1">
    <property type="entry name" value="COLICIN V PRODUCTION PROTEIN"/>
    <property type="match status" value="1"/>
</dbReference>
<name>A0A837R842_LACPE</name>
<evidence type="ECO:0000256" key="4">
    <source>
        <dbReference type="ARBA" id="ARBA00023136"/>
    </source>
</evidence>
<dbReference type="EMBL" id="AZCU01000035">
    <property type="protein sequence ID" value="KRK19959.1"/>
    <property type="molecule type" value="Genomic_DNA"/>
</dbReference>
<dbReference type="PANTHER" id="PTHR37306">
    <property type="entry name" value="COLICIN V PRODUCTION PROTEIN"/>
    <property type="match status" value="1"/>
</dbReference>